<keyword evidence="1" id="KW-0430">Lectin</keyword>
<dbReference type="PANTHER" id="PTHR15535:SF15">
    <property type="entry name" value="CELL MIGRATION-INDUCING AND HYALURONAN-BINDING PROTEIN"/>
    <property type="match status" value="1"/>
</dbReference>
<dbReference type="PANTHER" id="PTHR15535">
    <property type="entry name" value="TRANSMEMBRANE PROTEIN 2-RELATED"/>
    <property type="match status" value="1"/>
</dbReference>
<reference evidence="3" key="2">
    <citation type="journal article" date="2015" name="Fish Shellfish Immunol.">
        <title>Early steps in the European eel (Anguilla anguilla)-Vibrio vulnificus interaction in the gills: Role of the RtxA13 toxin.</title>
        <authorList>
            <person name="Callol A."/>
            <person name="Pajuelo D."/>
            <person name="Ebbesson L."/>
            <person name="Teles M."/>
            <person name="MacKenzie S."/>
            <person name="Amaro C."/>
        </authorList>
    </citation>
    <scope>NUCLEOTIDE SEQUENCE</scope>
</reference>
<evidence type="ECO:0000259" key="2">
    <source>
        <dbReference type="Pfam" id="PF15711"/>
    </source>
</evidence>
<evidence type="ECO:0000313" key="3">
    <source>
        <dbReference type="EMBL" id="JAH31023.1"/>
    </source>
</evidence>
<accession>A0A0E9RRT0</accession>
<dbReference type="GO" id="GO:0030246">
    <property type="term" value="F:carbohydrate binding"/>
    <property type="evidence" value="ECO:0007669"/>
    <property type="project" value="UniProtKB-KW"/>
</dbReference>
<dbReference type="Pfam" id="PF15711">
    <property type="entry name" value="ILEI"/>
    <property type="match status" value="1"/>
</dbReference>
<dbReference type="InterPro" id="IPR039477">
    <property type="entry name" value="ILEI/PANDER_dom"/>
</dbReference>
<sequence>MESYIASLQDESIVLITSKGRLVTRGPWTKMLELLGADKIVKLKDKLTFVGFKGSFRPDWVKLVTDEDKSRIHQVLPIPVVKKMKLRGRDMRRGEGTFPLSPLPKRIM</sequence>
<organism evidence="3">
    <name type="scientific">Anguilla anguilla</name>
    <name type="common">European freshwater eel</name>
    <name type="synonym">Muraena anguilla</name>
    <dbReference type="NCBI Taxonomy" id="7936"/>
    <lineage>
        <taxon>Eukaryota</taxon>
        <taxon>Metazoa</taxon>
        <taxon>Chordata</taxon>
        <taxon>Craniata</taxon>
        <taxon>Vertebrata</taxon>
        <taxon>Euteleostomi</taxon>
        <taxon>Actinopterygii</taxon>
        <taxon>Neopterygii</taxon>
        <taxon>Teleostei</taxon>
        <taxon>Anguilliformes</taxon>
        <taxon>Anguillidae</taxon>
        <taxon>Anguilla</taxon>
    </lineage>
</organism>
<evidence type="ECO:0000256" key="1">
    <source>
        <dbReference type="ARBA" id="ARBA00022734"/>
    </source>
</evidence>
<proteinExistence type="predicted"/>
<feature type="domain" description="ILEI/PANDER" evidence="2">
    <location>
        <begin position="1"/>
        <end position="55"/>
    </location>
</feature>
<dbReference type="AlphaFoldDB" id="A0A0E9RRT0"/>
<reference evidence="3" key="1">
    <citation type="submission" date="2014-11" db="EMBL/GenBank/DDBJ databases">
        <authorList>
            <person name="Amaro Gonzalez C."/>
        </authorList>
    </citation>
    <scope>NUCLEOTIDE SEQUENCE</scope>
</reference>
<dbReference type="InterPro" id="IPR052252">
    <property type="entry name" value="CEMIP/CEMIP2"/>
</dbReference>
<dbReference type="EMBL" id="GBXM01077554">
    <property type="protein sequence ID" value="JAH31023.1"/>
    <property type="molecule type" value="Transcribed_RNA"/>
</dbReference>
<name>A0A0E9RRT0_ANGAN</name>
<protein>
    <recommendedName>
        <fullName evidence="2">ILEI/PANDER domain-containing protein</fullName>
    </recommendedName>
</protein>